<keyword evidence="2" id="KW-0472">Membrane</keyword>
<feature type="domain" description="ABC transporter" evidence="5">
    <location>
        <begin position="4"/>
        <end position="244"/>
    </location>
</feature>
<dbReference type="SUPFAM" id="SSF52540">
    <property type="entry name" value="P-loop containing nucleoside triphosphate hydrolases"/>
    <property type="match status" value="1"/>
</dbReference>
<evidence type="ECO:0000256" key="3">
    <source>
        <dbReference type="ARBA" id="ARBA00022741"/>
    </source>
</evidence>
<evidence type="ECO:0000259" key="5">
    <source>
        <dbReference type="PROSITE" id="PS50893"/>
    </source>
</evidence>
<dbReference type="InterPro" id="IPR017871">
    <property type="entry name" value="ABC_transporter-like_CS"/>
</dbReference>
<dbReference type="InterPro" id="IPR027417">
    <property type="entry name" value="P-loop_NTPase"/>
</dbReference>
<dbReference type="InterPro" id="IPR017911">
    <property type="entry name" value="MacB-like_ATP-bd"/>
</dbReference>
<name>A0ABW1AXZ0_9RHOO</name>
<evidence type="ECO:0000256" key="1">
    <source>
        <dbReference type="ARBA" id="ARBA00022448"/>
    </source>
</evidence>
<dbReference type="PANTHER" id="PTHR24220:SF86">
    <property type="entry name" value="ABC TRANSPORTER ABCH.1"/>
    <property type="match status" value="1"/>
</dbReference>
<organism evidence="6 7">
    <name type="scientific">Thauera sinica</name>
    <dbReference type="NCBI Taxonomy" id="2665146"/>
    <lineage>
        <taxon>Bacteria</taxon>
        <taxon>Pseudomonadati</taxon>
        <taxon>Pseudomonadota</taxon>
        <taxon>Betaproteobacteria</taxon>
        <taxon>Rhodocyclales</taxon>
        <taxon>Zoogloeaceae</taxon>
        <taxon>Thauera</taxon>
    </lineage>
</organism>
<dbReference type="SMART" id="SM00382">
    <property type="entry name" value="AAA"/>
    <property type="match status" value="1"/>
</dbReference>
<sequence length="249" mass="27665">MSIVRVEHVSKHYRLGDQDVQALTDISLSIEPGVFLAIAGPSGSGKSTLLNIIGCIDTPTDGKVIIDGHDVSGRTPDQLADLRARTIGFIFQTFNLLPVLSAEENVEYPLLQLRELSRAERRERVSYYLDMVGLTKYADHRPNQLSGGQRQRVAIARALATHSKIVLADEPTANLDSKTGTGILRLMREINRKSGTTFVFSTHDRKVMNMADRLVRIADGQITALGMRSDNRWIFVQDRRPAGEDDPEV</sequence>
<keyword evidence="4 6" id="KW-0067">ATP-binding</keyword>
<evidence type="ECO:0000256" key="4">
    <source>
        <dbReference type="ARBA" id="ARBA00022840"/>
    </source>
</evidence>
<dbReference type="PROSITE" id="PS50893">
    <property type="entry name" value="ABC_TRANSPORTER_2"/>
    <property type="match status" value="1"/>
</dbReference>
<dbReference type="Proteomes" id="UP001595974">
    <property type="component" value="Unassembled WGS sequence"/>
</dbReference>
<comment type="caution">
    <text evidence="6">The sequence shown here is derived from an EMBL/GenBank/DDBJ whole genome shotgun (WGS) entry which is preliminary data.</text>
</comment>
<dbReference type="GO" id="GO:0005524">
    <property type="term" value="F:ATP binding"/>
    <property type="evidence" value="ECO:0007669"/>
    <property type="project" value="UniProtKB-KW"/>
</dbReference>
<keyword evidence="3" id="KW-0547">Nucleotide-binding</keyword>
<reference evidence="7" key="1">
    <citation type="journal article" date="2019" name="Int. J. Syst. Evol. Microbiol.">
        <title>The Global Catalogue of Microorganisms (GCM) 10K type strain sequencing project: providing services to taxonomists for standard genome sequencing and annotation.</title>
        <authorList>
            <consortium name="The Broad Institute Genomics Platform"/>
            <consortium name="The Broad Institute Genome Sequencing Center for Infectious Disease"/>
            <person name="Wu L."/>
            <person name="Ma J."/>
        </authorList>
    </citation>
    <scope>NUCLEOTIDE SEQUENCE [LARGE SCALE GENOMIC DNA]</scope>
    <source>
        <strain evidence="7">SHR3</strain>
    </source>
</reference>
<dbReference type="RefSeq" id="WP_096449209.1">
    <property type="nucleotide sequence ID" value="NZ_JBHSOG010000108.1"/>
</dbReference>
<dbReference type="PROSITE" id="PS00211">
    <property type="entry name" value="ABC_TRANSPORTER_1"/>
    <property type="match status" value="1"/>
</dbReference>
<dbReference type="PANTHER" id="PTHR24220">
    <property type="entry name" value="IMPORT ATP-BINDING PROTEIN"/>
    <property type="match status" value="1"/>
</dbReference>
<accession>A0ABW1AXZ0</accession>
<proteinExistence type="predicted"/>
<evidence type="ECO:0000256" key="2">
    <source>
        <dbReference type="ARBA" id="ARBA00022475"/>
    </source>
</evidence>
<evidence type="ECO:0000313" key="7">
    <source>
        <dbReference type="Proteomes" id="UP001595974"/>
    </source>
</evidence>
<keyword evidence="2" id="KW-1003">Cell membrane</keyword>
<dbReference type="InterPro" id="IPR015854">
    <property type="entry name" value="ABC_transpr_LolD-like"/>
</dbReference>
<evidence type="ECO:0000313" key="6">
    <source>
        <dbReference type="EMBL" id="MFC5772202.1"/>
    </source>
</evidence>
<dbReference type="Pfam" id="PF00005">
    <property type="entry name" value="ABC_tran"/>
    <property type="match status" value="1"/>
</dbReference>
<dbReference type="EMBL" id="JBHSOG010000108">
    <property type="protein sequence ID" value="MFC5772202.1"/>
    <property type="molecule type" value="Genomic_DNA"/>
</dbReference>
<dbReference type="CDD" id="cd03255">
    <property type="entry name" value="ABC_MJ0796_LolCDE_FtsE"/>
    <property type="match status" value="1"/>
</dbReference>
<protein>
    <submittedName>
        <fullName evidence="6">ABC transporter ATP-binding protein</fullName>
    </submittedName>
</protein>
<keyword evidence="7" id="KW-1185">Reference proteome</keyword>
<dbReference type="Gene3D" id="3.40.50.300">
    <property type="entry name" value="P-loop containing nucleotide triphosphate hydrolases"/>
    <property type="match status" value="1"/>
</dbReference>
<dbReference type="InterPro" id="IPR003439">
    <property type="entry name" value="ABC_transporter-like_ATP-bd"/>
</dbReference>
<keyword evidence="1" id="KW-0813">Transport</keyword>
<dbReference type="InterPro" id="IPR003593">
    <property type="entry name" value="AAA+_ATPase"/>
</dbReference>
<gene>
    <name evidence="6" type="ORF">ACFPTN_22700</name>
</gene>